<sequence length="658" mass="76574">MRNTIGRGKELVLRDRGGPASDAALREYCDKNYNRLLPIIAENFDEEKERNEKLKEVKARFNFEERSGTSGYSESKTMNTKEHERRHRSRRSSSPRPSVFLRIRCGRSRSPRQNSREKEGGVFKRLGNRGRSVSARSDSHSQRSFSRYTKALSESEDNEGGHWKSKSKKKKSSREIPSHIKTYDGSEDPDDHLKIFQAAAKTERWAMPTWCHMFNSTLPGNAIVWFDDLPPESIDSYDDLKKAFLKNYLQRKEYIKDPIEIHNIKQRDEVSTEDFLRIYKMESRDVKGASECMRISEFVHGITNSELMKRHNIDECVHRKKQIEEMLKTGKLSHLIKELKQNNEKEQPKTAKKGETLGKEKPLAILMVQPWERLARQKITQSFSPNPEIFFPTPGENEGIKGPMIIEAKIGGHCIHRMANITTGNNWRRRTLRFSLDEFHGRKAKEARKAADRIHAIQEEVEKLVKAGIMKEVHYHDWLSNPVMVKKHDDSWRMCVDFQELNKACPKDVAPMEREELIVYLAATKETVVIPAEIGMPTFKTTELDLLQNNEALEINLNLLEERREEATICEAKSKAKWKKYYNSKVRNTSFKPRDPLYRNNDASRAKDTGNLGPKWEGPYEVTEALGKRAYKLRDHDEKQLPRTWTISNLKKCYVHKM</sequence>
<gene>
    <name evidence="4" type="ORF">Tci_324115</name>
</gene>
<dbReference type="GO" id="GO:0003964">
    <property type="term" value="F:RNA-directed DNA polymerase activity"/>
    <property type="evidence" value="ECO:0007669"/>
    <property type="project" value="UniProtKB-KW"/>
</dbReference>
<dbReference type="PANTHER" id="PTHR33223:SF11">
    <property type="entry name" value="ELEMENT PROTEIN, PUTATIVE-RELATED"/>
    <property type="match status" value="1"/>
</dbReference>
<evidence type="ECO:0000259" key="3">
    <source>
        <dbReference type="Pfam" id="PF03732"/>
    </source>
</evidence>
<feature type="domain" description="Retrotransposon gag" evidence="3">
    <location>
        <begin position="213"/>
        <end position="302"/>
    </location>
</feature>
<dbReference type="AlphaFoldDB" id="A0A699H6Y8"/>
<keyword evidence="4" id="KW-0808">Transferase</keyword>
<organism evidence="4">
    <name type="scientific">Tanacetum cinerariifolium</name>
    <name type="common">Dalmatian daisy</name>
    <name type="synonym">Chrysanthemum cinerariifolium</name>
    <dbReference type="NCBI Taxonomy" id="118510"/>
    <lineage>
        <taxon>Eukaryota</taxon>
        <taxon>Viridiplantae</taxon>
        <taxon>Streptophyta</taxon>
        <taxon>Embryophyta</taxon>
        <taxon>Tracheophyta</taxon>
        <taxon>Spermatophyta</taxon>
        <taxon>Magnoliopsida</taxon>
        <taxon>eudicotyledons</taxon>
        <taxon>Gunneridae</taxon>
        <taxon>Pentapetalae</taxon>
        <taxon>asterids</taxon>
        <taxon>campanulids</taxon>
        <taxon>Asterales</taxon>
        <taxon>Asteraceae</taxon>
        <taxon>Asteroideae</taxon>
        <taxon>Anthemideae</taxon>
        <taxon>Anthemidinae</taxon>
        <taxon>Tanacetum</taxon>
    </lineage>
</organism>
<dbReference type="SUPFAM" id="SSF56672">
    <property type="entry name" value="DNA/RNA polymerases"/>
    <property type="match status" value="1"/>
</dbReference>
<dbReference type="InterPro" id="IPR005162">
    <property type="entry name" value="Retrotrans_gag_dom"/>
</dbReference>
<keyword evidence="1" id="KW-0175">Coiled coil</keyword>
<feature type="coiled-coil region" evidence="1">
    <location>
        <begin position="543"/>
        <end position="570"/>
    </location>
</feature>
<name>A0A699H6Y8_TANCI</name>
<reference evidence="4" key="1">
    <citation type="journal article" date="2019" name="Sci. Rep.">
        <title>Draft genome of Tanacetum cinerariifolium, the natural source of mosquito coil.</title>
        <authorList>
            <person name="Yamashiro T."/>
            <person name="Shiraishi A."/>
            <person name="Satake H."/>
            <person name="Nakayama K."/>
        </authorList>
    </citation>
    <scope>NUCLEOTIDE SEQUENCE</scope>
</reference>
<evidence type="ECO:0000256" key="2">
    <source>
        <dbReference type="SAM" id="MobiDB-lite"/>
    </source>
</evidence>
<feature type="compositionally biased region" description="Basic and acidic residues" evidence="2">
    <location>
        <begin position="173"/>
        <end position="184"/>
    </location>
</feature>
<protein>
    <submittedName>
        <fullName evidence="4">Reverse transcriptase domain-containing protein</fullName>
    </submittedName>
</protein>
<feature type="compositionally biased region" description="Basic residues" evidence="2">
    <location>
        <begin position="84"/>
        <end position="93"/>
    </location>
</feature>
<dbReference type="Pfam" id="PF03732">
    <property type="entry name" value="Retrotrans_gag"/>
    <property type="match status" value="1"/>
</dbReference>
<feature type="compositionally biased region" description="Polar residues" evidence="2">
    <location>
        <begin position="68"/>
        <end position="78"/>
    </location>
</feature>
<evidence type="ECO:0000256" key="1">
    <source>
        <dbReference type="SAM" id="Coils"/>
    </source>
</evidence>
<keyword evidence="4" id="KW-0695">RNA-directed DNA polymerase</keyword>
<feature type="compositionally biased region" description="Basic residues" evidence="2">
    <location>
        <begin position="163"/>
        <end position="172"/>
    </location>
</feature>
<proteinExistence type="predicted"/>
<feature type="region of interest" description="Disordered" evidence="2">
    <location>
        <begin position="593"/>
        <end position="614"/>
    </location>
</feature>
<dbReference type="EMBL" id="BKCJ010113258">
    <property type="protein sequence ID" value="GEX52140.1"/>
    <property type="molecule type" value="Genomic_DNA"/>
</dbReference>
<feature type="compositionally biased region" description="Basic and acidic residues" evidence="2">
    <location>
        <begin position="593"/>
        <end position="608"/>
    </location>
</feature>
<evidence type="ECO:0000313" key="4">
    <source>
        <dbReference type="EMBL" id="GEX52140.1"/>
    </source>
</evidence>
<dbReference type="Gene3D" id="3.10.10.10">
    <property type="entry name" value="HIV Type 1 Reverse Transcriptase, subunit A, domain 1"/>
    <property type="match status" value="1"/>
</dbReference>
<dbReference type="PANTHER" id="PTHR33223">
    <property type="entry name" value="CCHC-TYPE DOMAIN-CONTAINING PROTEIN"/>
    <property type="match status" value="1"/>
</dbReference>
<feature type="region of interest" description="Disordered" evidence="2">
    <location>
        <begin position="62"/>
        <end position="187"/>
    </location>
</feature>
<dbReference type="InterPro" id="IPR043502">
    <property type="entry name" value="DNA/RNA_pol_sf"/>
</dbReference>
<accession>A0A699H6Y8</accession>
<keyword evidence="4" id="KW-0548">Nucleotidyltransferase</keyword>
<comment type="caution">
    <text evidence="4">The sequence shown here is derived from an EMBL/GenBank/DDBJ whole genome shotgun (WGS) entry which is preliminary data.</text>
</comment>